<dbReference type="OrthoDB" id="632493at2759"/>
<keyword evidence="4" id="KW-1185">Reference proteome</keyword>
<accession>A0A2T7EJ83</accession>
<feature type="domain" description="DUF6598" evidence="2">
    <location>
        <begin position="151"/>
        <end position="229"/>
    </location>
</feature>
<evidence type="ECO:0000256" key="1">
    <source>
        <dbReference type="SAM" id="MobiDB-lite"/>
    </source>
</evidence>
<dbReference type="Gramene" id="PUZ67880">
    <property type="protein sequence ID" value="PUZ67880"/>
    <property type="gene ID" value="GQ55_3G469900"/>
</dbReference>
<organism evidence="3 4">
    <name type="scientific">Panicum hallii var. hallii</name>
    <dbReference type="NCBI Taxonomy" id="1504633"/>
    <lineage>
        <taxon>Eukaryota</taxon>
        <taxon>Viridiplantae</taxon>
        <taxon>Streptophyta</taxon>
        <taxon>Embryophyta</taxon>
        <taxon>Tracheophyta</taxon>
        <taxon>Spermatophyta</taxon>
        <taxon>Magnoliopsida</taxon>
        <taxon>Liliopsida</taxon>
        <taxon>Poales</taxon>
        <taxon>Poaceae</taxon>
        <taxon>PACMAD clade</taxon>
        <taxon>Panicoideae</taxon>
        <taxon>Panicodae</taxon>
        <taxon>Paniceae</taxon>
        <taxon>Panicinae</taxon>
        <taxon>Panicum</taxon>
        <taxon>Panicum sect. Panicum</taxon>
    </lineage>
</organism>
<dbReference type="PANTHER" id="PTHR33065:SF138">
    <property type="entry name" value="OS09G0442000 PROTEIN"/>
    <property type="match status" value="1"/>
</dbReference>
<sequence length="229" mass="25429">MPEHPSGVERGPDASCTGPNRIRIDGLLGSFLAHRTQRRDGAEIDSSHPKRHAGPTPARLGSGRWRLAAAAAAAAEEVDDHDEEGAIAVELVEGSKHGDGSIFRPDEHPLHRLYHLHDTRETRLEPMRLSEPIDICHPCWTACRQHGGCAMMQIFSLKLSKLPRGAAAGHGPIQLYGFMAVRDLLDPLRNYVFNHTREDPFVVQDLRSDPFIYLSGPNRGIYLQCRVLI</sequence>
<evidence type="ECO:0000313" key="4">
    <source>
        <dbReference type="Proteomes" id="UP000244336"/>
    </source>
</evidence>
<dbReference type="EMBL" id="CM009751">
    <property type="protein sequence ID" value="PUZ67880.1"/>
    <property type="molecule type" value="Genomic_DNA"/>
</dbReference>
<proteinExistence type="predicted"/>
<evidence type="ECO:0000313" key="3">
    <source>
        <dbReference type="EMBL" id="PUZ67880.1"/>
    </source>
</evidence>
<gene>
    <name evidence="3" type="ORF">GQ55_3G469900</name>
</gene>
<dbReference type="Pfam" id="PF20241">
    <property type="entry name" value="DUF6598"/>
    <property type="match status" value="1"/>
</dbReference>
<protein>
    <recommendedName>
        <fullName evidence="2">DUF6598 domain-containing protein</fullName>
    </recommendedName>
</protein>
<dbReference type="PANTHER" id="PTHR33065">
    <property type="entry name" value="OS07G0486400 PROTEIN"/>
    <property type="match status" value="1"/>
</dbReference>
<feature type="region of interest" description="Disordered" evidence="1">
    <location>
        <begin position="38"/>
        <end position="61"/>
    </location>
</feature>
<feature type="compositionally biased region" description="Basic and acidic residues" evidence="1">
    <location>
        <begin position="1"/>
        <end position="12"/>
    </location>
</feature>
<dbReference type="Proteomes" id="UP000244336">
    <property type="component" value="Chromosome 3"/>
</dbReference>
<feature type="region of interest" description="Disordered" evidence="1">
    <location>
        <begin position="1"/>
        <end position="20"/>
    </location>
</feature>
<evidence type="ECO:0000259" key="2">
    <source>
        <dbReference type="Pfam" id="PF20241"/>
    </source>
</evidence>
<dbReference type="InterPro" id="IPR046533">
    <property type="entry name" value="DUF6598"/>
</dbReference>
<feature type="compositionally biased region" description="Basic and acidic residues" evidence="1">
    <location>
        <begin position="38"/>
        <end position="48"/>
    </location>
</feature>
<name>A0A2T7EJ83_9POAL</name>
<reference evidence="3 4" key="1">
    <citation type="submission" date="2018-04" db="EMBL/GenBank/DDBJ databases">
        <title>WGS assembly of Panicum hallii var. hallii HAL2.</title>
        <authorList>
            <person name="Lovell J."/>
            <person name="Jenkins J."/>
            <person name="Lowry D."/>
            <person name="Mamidi S."/>
            <person name="Sreedasyam A."/>
            <person name="Weng X."/>
            <person name="Barry K."/>
            <person name="Bonette J."/>
            <person name="Campitelli B."/>
            <person name="Daum C."/>
            <person name="Gordon S."/>
            <person name="Gould B."/>
            <person name="Lipzen A."/>
            <person name="MacQueen A."/>
            <person name="Palacio-Mejia J."/>
            <person name="Plott C."/>
            <person name="Shakirov E."/>
            <person name="Shu S."/>
            <person name="Yoshinaga Y."/>
            <person name="Zane M."/>
            <person name="Rokhsar D."/>
            <person name="Grimwood J."/>
            <person name="Schmutz J."/>
            <person name="Juenger T."/>
        </authorList>
    </citation>
    <scope>NUCLEOTIDE SEQUENCE [LARGE SCALE GENOMIC DNA]</scope>
    <source>
        <strain evidence="4">cv. HAL2</strain>
    </source>
</reference>
<dbReference type="AlphaFoldDB" id="A0A2T7EJ83"/>